<evidence type="ECO:0000256" key="2">
    <source>
        <dbReference type="ARBA" id="ARBA00007118"/>
    </source>
</evidence>
<dbReference type="Pfam" id="PF00881">
    <property type="entry name" value="Nitroreductase"/>
    <property type="match status" value="1"/>
</dbReference>
<feature type="domain" description="Nitroreductase" evidence="6">
    <location>
        <begin position="12"/>
        <end position="117"/>
    </location>
</feature>
<evidence type="ECO:0000313" key="7">
    <source>
        <dbReference type="EMBL" id="SVC92078.1"/>
    </source>
</evidence>
<organism evidence="7">
    <name type="scientific">marine metagenome</name>
    <dbReference type="NCBI Taxonomy" id="408172"/>
    <lineage>
        <taxon>unclassified sequences</taxon>
        <taxon>metagenomes</taxon>
        <taxon>ecological metagenomes</taxon>
    </lineage>
</organism>
<name>A0A382R4U7_9ZZZZ</name>
<gene>
    <name evidence="7" type="ORF">METZ01_LOCUS344932</name>
</gene>
<comment type="cofactor">
    <cofactor evidence="1">
        <name>FMN</name>
        <dbReference type="ChEBI" id="CHEBI:58210"/>
    </cofactor>
</comment>
<accession>A0A382R4U7</accession>
<keyword evidence="3" id="KW-0285">Flavoprotein</keyword>
<dbReference type="PANTHER" id="PTHR43673:SF2">
    <property type="entry name" value="NITROREDUCTASE"/>
    <property type="match status" value="1"/>
</dbReference>
<protein>
    <recommendedName>
        <fullName evidence="6">Nitroreductase domain-containing protein</fullName>
    </recommendedName>
</protein>
<dbReference type="PANTHER" id="PTHR43673">
    <property type="entry name" value="NAD(P)H NITROREDUCTASE YDGI-RELATED"/>
    <property type="match status" value="1"/>
</dbReference>
<keyword evidence="5" id="KW-0560">Oxidoreductase</keyword>
<reference evidence="7" key="1">
    <citation type="submission" date="2018-05" db="EMBL/GenBank/DDBJ databases">
        <authorList>
            <person name="Lanie J.A."/>
            <person name="Ng W.-L."/>
            <person name="Kazmierczak K.M."/>
            <person name="Andrzejewski T.M."/>
            <person name="Davidsen T.M."/>
            <person name="Wayne K.J."/>
            <person name="Tettelin H."/>
            <person name="Glass J.I."/>
            <person name="Rusch D."/>
            <person name="Podicherti R."/>
            <person name="Tsui H.-C.T."/>
            <person name="Winkler M.E."/>
        </authorList>
    </citation>
    <scope>NUCLEOTIDE SEQUENCE</scope>
</reference>
<dbReference type="AlphaFoldDB" id="A0A382R4U7"/>
<evidence type="ECO:0000256" key="3">
    <source>
        <dbReference type="ARBA" id="ARBA00022630"/>
    </source>
</evidence>
<dbReference type="CDD" id="cd02062">
    <property type="entry name" value="Nitro_FMN_reductase"/>
    <property type="match status" value="1"/>
</dbReference>
<sequence>MDLVEVMKTTFACREFQDEEIEDEVVHRILDNARFAPSGGNRQGVHVIVVKDLEKKRKLGQLCESTLLLYAAQQKAGEVPFNTVEHSTVSEQEIDTNSGHDFEIFNRMEEVPLLLIVSIDLSVVASMDKDLD</sequence>
<evidence type="ECO:0000256" key="4">
    <source>
        <dbReference type="ARBA" id="ARBA00022643"/>
    </source>
</evidence>
<evidence type="ECO:0000259" key="6">
    <source>
        <dbReference type="Pfam" id="PF00881"/>
    </source>
</evidence>
<proteinExistence type="inferred from homology"/>
<dbReference type="Gene3D" id="3.40.109.10">
    <property type="entry name" value="NADH Oxidase"/>
    <property type="match status" value="1"/>
</dbReference>
<feature type="non-terminal residue" evidence="7">
    <location>
        <position position="132"/>
    </location>
</feature>
<dbReference type="EMBL" id="UINC01118743">
    <property type="protein sequence ID" value="SVC92078.1"/>
    <property type="molecule type" value="Genomic_DNA"/>
</dbReference>
<dbReference type="SUPFAM" id="SSF55469">
    <property type="entry name" value="FMN-dependent nitroreductase-like"/>
    <property type="match status" value="1"/>
</dbReference>
<dbReference type="InterPro" id="IPR029479">
    <property type="entry name" value="Nitroreductase"/>
</dbReference>
<evidence type="ECO:0000256" key="1">
    <source>
        <dbReference type="ARBA" id="ARBA00001917"/>
    </source>
</evidence>
<keyword evidence="4" id="KW-0288">FMN</keyword>
<dbReference type="GO" id="GO:0016491">
    <property type="term" value="F:oxidoreductase activity"/>
    <property type="evidence" value="ECO:0007669"/>
    <property type="project" value="UniProtKB-KW"/>
</dbReference>
<evidence type="ECO:0000256" key="5">
    <source>
        <dbReference type="ARBA" id="ARBA00023002"/>
    </source>
</evidence>
<dbReference type="InterPro" id="IPR000415">
    <property type="entry name" value="Nitroreductase-like"/>
</dbReference>
<comment type="similarity">
    <text evidence="2">Belongs to the nitroreductase family.</text>
</comment>